<proteinExistence type="predicted"/>
<comment type="caution">
    <text evidence="3">The sequence shown here is derived from an EMBL/GenBank/DDBJ whole genome shotgun (WGS) entry which is preliminary data.</text>
</comment>
<feature type="region of interest" description="Disordered" evidence="1">
    <location>
        <begin position="529"/>
        <end position="560"/>
    </location>
</feature>
<gene>
    <name evidence="3" type="ORF">ACFOW7_06145</name>
</gene>
<evidence type="ECO:0000313" key="4">
    <source>
        <dbReference type="Proteomes" id="UP001595791"/>
    </source>
</evidence>
<dbReference type="Pfam" id="PF13665">
    <property type="entry name" value="Tox-PAAR-like"/>
    <property type="match status" value="1"/>
</dbReference>
<reference evidence="4" key="1">
    <citation type="journal article" date="2019" name="Int. J. Syst. Evol. Microbiol.">
        <title>The Global Catalogue of Microorganisms (GCM) 10K type strain sequencing project: providing services to taxonomists for standard genome sequencing and annotation.</title>
        <authorList>
            <consortium name="The Broad Institute Genomics Platform"/>
            <consortium name="The Broad Institute Genome Sequencing Center for Infectious Disease"/>
            <person name="Wu L."/>
            <person name="Ma J."/>
        </authorList>
    </citation>
    <scope>NUCLEOTIDE SEQUENCE [LARGE SCALE GENOMIC DNA]</scope>
    <source>
        <strain evidence="4">LMG 29894</strain>
    </source>
</reference>
<evidence type="ECO:0000313" key="3">
    <source>
        <dbReference type="EMBL" id="MFC4158938.1"/>
    </source>
</evidence>
<feature type="domain" description="Tox-GHH2" evidence="2">
    <location>
        <begin position="423"/>
        <end position="518"/>
    </location>
</feature>
<sequence length="560" mass="60364">METHVYANSREIASKGANGRSLGAFPDPCWSPPSPSAGPIILPYPNTALIRDLAKGSNTVFICGQMVALEDVSYFSRSTGNEPATRMLGQGVATHVITGRAYFRSWSMDVQVEGFCVPRHLDLTTHNHGSQPPNTPPTHYIDTSRPKNPCDEELENIAKKCSTAPPQPGDKKDQERDLLARLSKRHPKLAGAFSKLKNKVDSPVADWIEEHCDGLLIKPGSFDAGQMDALREILDNGPTALGQVARDMLKDAAMEVLGHLSKEAAEKAGKMLARTLSRHAVISAVAAAPAATGVGAAVVPVTELVGNVVGLVIDVVDGIWTAYQIGKEAPALIAKVKEVFGAFDNLGKATSSLFERYGLDPKTATWDDLFKRMKKVTPTEMAADAMSVMAKANPCTRARRCILVRYEDTEQPKAFDGTGCCPGQTGHHLIPDKMMQGVNCPGYEYPKAPNVCVEGVNQSHGTHNEVHKRLDKIVKDNAGADGKVSMDQAIAAATASFFRAFPESGCRPNCIESQLKNYYGSRCPNARLNKETGYSQNEKGVERRRGRKSGSNSSSSSTGS</sequence>
<dbReference type="Proteomes" id="UP001595791">
    <property type="component" value="Unassembled WGS sequence"/>
</dbReference>
<dbReference type="RefSeq" id="WP_378162151.1">
    <property type="nucleotide sequence ID" value="NZ_JBHSBU010000001.1"/>
</dbReference>
<evidence type="ECO:0000259" key="2">
    <source>
        <dbReference type="Pfam" id="PF15635"/>
    </source>
</evidence>
<dbReference type="Pfam" id="PF15635">
    <property type="entry name" value="Tox-GHH2"/>
    <property type="match status" value="1"/>
</dbReference>
<name>A0ABV8MLD4_9NEIS</name>
<organism evidence="3 4">
    <name type="scientific">Chitinimonas lacunae</name>
    <dbReference type="NCBI Taxonomy" id="1963018"/>
    <lineage>
        <taxon>Bacteria</taxon>
        <taxon>Pseudomonadati</taxon>
        <taxon>Pseudomonadota</taxon>
        <taxon>Betaproteobacteria</taxon>
        <taxon>Neisseriales</taxon>
        <taxon>Chitinibacteraceae</taxon>
        <taxon>Chitinimonas</taxon>
    </lineage>
</organism>
<dbReference type="EMBL" id="JBHSBU010000001">
    <property type="protein sequence ID" value="MFC4158938.1"/>
    <property type="molecule type" value="Genomic_DNA"/>
</dbReference>
<evidence type="ECO:0000256" key="1">
    <source>
        <dbReference type="SAM" id="MobiDB-lite"/>
    </source>
</evidence>
<feature type="region of interest" description="Disordered" evidence="1">
    <location>
        <begin position="125"/>
        <end position="148"/>
    </location>
</feature>
<protein>
    <submittedName>
        <fullName evidence="3">PAAR-like domain-containing protein</fullName>
    </submittedName>
</protein>
<dbReference type="InterPro" id="IPR028917">
    <property type="entry name" value="Tox-GHH2_domain"/>
</dbReference>
<feature type="compositionally biased region" description="Low complexity" evidence="1">
    <location>
        <begin position="549"/>
        <end position="560"/>
    </location>
</feature>
<accession>A0ABV8MLD4</accession>
<keyword evidence="4" id="KW-1185">Reference proteome</keyword>